<feature type="chain" id="PRO_5028945579" evidence="3">
    <location>
        <begin position="21"/>
        <end position="295"/>
    </location>
</feature>
<organism evidence="4 5">
    <name type="scientific">Panagrellus redivivus</name>
    <name type="common">Microworm</name>
    <dbReference type="NCBI Taxonomy" id="6233"/>
    <lineage>
        <taxon>Eukaryota</taxon>
        <taxon>Metazoa</taxon>
        <taxon>Ecdysozoa</taxon>
        <taxon>Nematoda</taxon>
        <taxon>Chromadorea</taxon>
        <taxon>Rhabditida</taxon>
        <taxon>Tylenchina</taxon>
        <taxon>Panagrolaimomorpha</taxon>
        <taxon>Panagrolaimoidea</taxon>
        <taxon>Panagrolaimidae</taxon>
        <taxon>Panagrellus</taxon>
    </lineage>
</organism>
<accession>A0A7E4VPL0</accession>
<evidence type="ECO:0000256" key="3">
    <source>
        <dbReference type="SAM" id="SignalP"/>
    </source>
</evidence>
<feature type="transmembrane region" description="Helical" evidence="2">
    <location>
        <begin position="131"/>
        <end position="153"/>
    </location>
</feature>
<keyword evidence="3" id="KW-0732">Signal</keyword>
<dbReference type="AlphaFoldDB" id="A0A7E4VPL0"/>
<reference evidence="5" key="2">
    <citation type="submission" date="2020-10" db="UniProtKB">
        <authorList>
            <consortium name="WormBaseParasite"/>
        </authorList>
    </citation>
    <scope>IDENTIFICATION</scope>
</reference>
<proteinExistence type="predicted"/>
<keyword evidence="2" id="KW-0812">Transmembrane</keyword>
<feature type="region of interest" description="Disordered" evidence="1">
    <location>
        <begin position="275"/>
        <end position="295"/>
    </location>
</feature>
<keyword evidence="2" id="KW-0472">Membrane</keyword>
<evidence type="ECO:0000313" key="5">
    <source>
        <dbReference type="WBParaSite" id="Pan_g23489.t1"/>
    </source>
</evidence>
<keyword evidence="4" id="KW-1185">Reference proteome</keyword>
<keyword evidence="2" id="KW-1133">Transmembrane helix</keyword>
<dbReference type="WBParaSite" id="Pan_g23489.t1">
    <property type="protein sequence ID" value="Pan_g23489.t1"/>
    <property type="gene ID" value="Pan_g23489"/>
</dbReference>
<feature type="signal peptide" evidence="3">
    <location>
        <begin position="1"/>
        <end position="20"/>
    </location>
</feature>
<name>A0A7E4VPL0_PANRE</name>
<reference evidence="4" key="1">
    <citation type="journal article" date="2013" name="Genetics">
        <title>The draft genome and transcriptome of Panagrellus redivivus are shaped by the harsh demands of a free-living lifestyle.</title>
        <authorList>
            <person name="Srinivasan J."/>
            <person name="Dillman A.R."/>
            <person name="Macchietto M.G."/>
            <person name="Heikkinen L."/>
            <person name="Lakso M."/>
            <person name="Fracchia K.M."/>
            <person name="Antoshechkin I."/>
            <person name="Mortazavi A."/>
            <person name="Wong G."/>
            <person name="Sternberg P.W."/>
        </authorList>
    </citation>
    <scope>NUCLEOTIDE SEQUENCE [LARGE SCALE GENOMIC DNA]</scope>
    <source>
        <strain evidence="4">MT8872</strain>
    </source>
</reference>
<evidence type="ECO:0000256" key="1">
    <source>
        <dbReference type="SAM" id="MobiDB-lite"/>
    </source>
</evidence>
<evidence type="ECO:0000256" key="2">
    <source>
        <dbReference type="SAM" id="Phobius"/>
    </source>
</evidence>
<protein>
    <submittedName>
        <fullName evidence="5">Uncharacterized protein</fullName>
    </submittedName>
</protein>
<evidence type="ECO:0000313" key="4">
    <source>
        <dbReference type="Proteomes" id="UP000492821"/>
    </source>
</evidence>
<feature type="compositionally biased region" description="Gly residues" evidence="1">
    <location>
        <begin position="284"/>
        <end position="295"/>
    </location>
</feature>
<sequence length="295" mass="33697">MIFSNFPIFIICLSIPPTIAFKCYGRPENDKACEEFLDGNGLELPLTESTLYYLKVEADDFPRALIRLSKRRLLLAYRHFVSDMTGRRRRRFYGLPEIVDVTYGNHTNADKISNYNSAVATVQAFLNIVSVGIRIVFLGFVVFCVHRFVLIVIKKYNLKNVPNYRRDVVKFSTLSPEKREARKKQLLNDFQTVWRYLQYDSNLSLKDPAYSYAFGKLFEYYLPERGQSIQDAFPLDFFKDPNMDDAAWLKAVLEGPTPSYRLMILSAEERKLAKDASKKKADDGAGGGGGAGTTQ</sequence>
<dbReference type="Proteomes" id="UP000492821">
    <property type="component" value="Unassembled WGS sequence"/>
</dbReference>